<keyword evidence="2" id="KW-0812">Transmembrane</keyword>
<feature type="transmembrane region" description="Helical" evidence="2">
    <location>
        <begin position="176"/>
        <end position="194"/>
    </location>
</feature>
<dbReference type="EMBL" id="JBIUWZ010000001">
    <property type="protein sequence ID" value="MFJ2676653.1"/>
    <property type="molecule type" value="Genomic_DNA"/>
</dbReference>
<keyword evidence="2" id="KW-0472">Membrane</keyword>
<evidence type="ECO:0000256" key="2">
    <source>
        <dbReference type="SAM" id="Phobius"/>
    </source>
</evidence>
<organism evidence="3 4">
    <name type="scientific">Pseudomonas sivasensis</name>
    <dbReference type="NCBI Taxonomy" id="1880678"/>
    <lineage>
        <taxon>Bacteria</taxon>
        <taxon>Pseudomonadati</taxon>
        <taxon>Pseudomonadota</taxon>
        <taxon>Gammaproteobacteria</taxon>
        <taxon>Pseudomonadales</taxon>
        <taxon>Pseudomonadaceae</taxon>
        <taxon>Pseudomonas</taxon>
    </lineage>
</organism>
<feature type="transmembrane region" description="Helical" evidence="2">
    <location>
        <begin position="254"/>
        <end position="276"/>
    </location>
</feature>
<sequence length="431" mass="44662">MSSTQSPSSVHLRDLLHPVVAGLISVIVNYGGTFILVFQAAKVAGLSPELTASWVWSVSIGVGVTGLFLSWVSREPIITAWSTPAAAFLIVALGTTPYAEAIGAYMISAAAFVLLGVSGYFEKTVRLIPPGVAAGLLGGILLQFGIGAFASMSVDPLLVGVLIGAYILFKRLSARYAVVGILVLGLGFLLMQERVDFTGLALEFATPVFTRPEFSVNALLSVALPLFLITLTGQYMPGMLVLRSDGFNTSANPILSVTGLGSLLMAPFGSHAFNIAAITAAICTGNEASEDPSKRWVAGVAAGIFYILVGIFGVTLAAVFMAFPATFITTLAGLALLGTLGASLANAMADVKSREASLITFLACAANITVLGIGGAFWGLVIGLAAYGVLNGQLPRREKTAARQAETVATTSADHRQTGHHRAPDAAADLQ</sequence>
<name>A0ABW8DST1_9PSED</name>
<feature type="transmembrane region" description="Helical" evidence="2">
    <location>
        <begin position="357"/>
        <end position="390"/>
    </location>
</feature>
<dbReference type="PANTHER" id="PTHR30199:SF0">
    <property type="entry name" value="INNER MEMBRANE PROTEIN YDCO"/>
    <property type="match status" value="1"/>
</dbReference>
<evidence type="ECO:0000313" key="4">
    <source>
        <dbReference type="Proteomes" id="UP001617213"/>
    </source>
</evidence>
<dbReference type="NCBIfam" id="TIGR00843">
    <property type="entry name" value="benE"/>
    <property type="match status" value="1"/>
</dbReference>
<gene>
    <name evidence="3" type="ORF">ACIOWJ_00915</name>
</gene>
<dbReference type="PANTHER" id="PTHR30199">
    <property type="entry name" value="MFS FAMILY TRANSPORTER, PREDICTED SUBSTRATE BENZOATE"/>
    <property type="match status" value="1"/>
</dbReference>
<keyword evidence="2" id="KW-1133">Transmembrane helix</keyword>
<feature type="region of interest" description="Disordered" evidence="1">
    <location>
        <begin position="401"/>
        <end position="431"/>
    </location>
</feature>
<feature type="transmembrane region" description="Helical" evidence="2">
    <location>
        <begin position="214"/>
        <end position="233"/>
    </location>
</feature>
<dbReference type="Pfam" id="PF03594">
    <property type="entry name" value="BenE"/>
    <property type="match status" value="1"/>
</dbReference>
<accession>A0ABW8DST1</accession>
<feature type="transmembrane region" description="Helical" evidence="2">
    <location>
        <begin position="15"/>
        <end position="38"/>
    </location>
</feature>
<dbReference type="InterPro" id="IPR004711">
    <property type="entry name" value="Benzoate_Transporter"/>
</dbReference>
<dbReference type="Proteomes" id="UP001617213">
    <property type="component" value="Unassembled WGS sequence"/>
</dbReference>
<evidence type="ECO:0000256" key="1">
    <source>
        <dbReference type="SAM" id="MobiDB-lite"/>
    </source>
</evidence>
<protein>
    <submittedName>
        <fullName evidence="3">Benzoate/H(+) symporter BenE family transporter</fullName>
    </submittedName>
</protein>
<keyword evidence="4" id="KW-1185">Reference proteome</keyword>
<reference evidence="3 4" key="1">
    <citation type="submission" date="2024-10" db="EMBL/GenBank/DDBJ databases">
        <title>The Natural Products Discovery Center: Release of the First 8490 Sequenced Strains for Exploring Actinobacteria Biosynthetic Diversity.</title>
        <authorList>
            <person name="Kalkreuter E."/>
            <person name="Kautsar S.A."/>
            <person name="Yang D."/>
            <person name="Bader C.D."/>
            <person name="Teijaro C.N."/>
            <person name="Fluegel L."/>
            <person name="Davis C.M."/>
            <person name="Simpson J.R."/>
            <person name="Lauterbach L."/>
            <person name="Steele A.D."/>
            <person name="Gui C."/>
            <person name="Meng S."/>
            <person name="Li G."/>
            <person name="Viehrig K."/>
            <person name="Ye F."/>
            <person name="Su P."/>
            <person name="Kiefer A.F."/>
            <person name="Nichols A."/>
            <person name="Cepeda A.J."/>
            <person name="Yan W."/>
            <person name="Fan B."/>
            <person name="Jiang Y."/>
            <person name="Adhikari A."/>
            <person name="Zheng C.-J."/>
            <person name="Schuster L."/>
            <person name="Cowan T.M."/>
            <person name="Smanski M.J."/>
            <person name="Chevrette M.G."/>
            <person name="De Carvalho L.P.S."/>
            <person name="Shen B."/>
        </authorList>
    </citation>
    <scope>NUCLEOTIDE SEQUENCE [LARGE SCALE GENOMIC DNA]</scope>
    <source>
        <strain evidence="3 4">NPDC087581</strain>
    </source>
</reference>
<feature type="transmembrane region" description="Helical" evidence="2">
    <location>
        <begin position="327"/>
        <end position="345"/>
    </location>
</feature>
<evidence type="ECO:0000313" key="3">
    <source>
        <dbReference type="EMBL" id="MFJ2676653.1"/>
    </source>
</evidence>
<feature type="transmembrane region" description="Helical" evidence="2">
    <location>
        <begin position="102"/>
        <end position="121"/>
    </location>
</feature>
<feature type="transmembrane region" description="Helical" evidence="2">
    <location>
        <begin position="50"/>
        <end position="71"/>
    </location>
</feature>
<dbReference type="RefSeq" id="WP_401379527.1">
    <property type="nucleotide sequence ID" value="NZ_JBIUWZ010000001.1"/>
</dbReference>
<comment type="caution">
    <text evidence="3">The sequence shown here is derived from an EMBL/GenBank/DDBJ whole genome shotgun (WGS) entry which is preliminary data.</text>
</comment>
<feature type="transmembrane region" description="Helical" evidence="2">
    <location>
        <begin position="296"/>
        <end position="320"/>
    </location>
</feature>
<proteinExistence type="predicted"/>